<organism evidence="2 3">
    <name type="scientific">Nannocystis bainbridge</name>
    <dbReference type="NCBI Taxonomy" id="2995303"/>
    <lineage>
        <taxon>Bacteria</taxon>
        <taxon>Pseudomonadati</taxon>
        <taxon>Myxococcota</taxon>
        <taxon>Polyangia</taxon>
        <taxon>Nannocystales</taxon>
        <taxon>Nannocystaceae</taxon>
        <taxon>Nannocystis</taxon>
    </lineage>
</organism>
<accession>A0ABT5EAU0</accession>
<proteinExistence type="predicted"/>
<keyword evidence="3" id="KW-1185">Reference proteome</keyword>
<dbReference type="RefSeq" id="WP_272090481.1">
    <property type="nucleotide sequence ID" value="NZ_JAQNDL010000003.1"/>
</dbReference>
<comment type="caution">
    <text evidence="2">The sequence shown here is derived from an EMBL/GenBank/DDBJ whole genome shotgun (WGS) entry which is preliminary data.</text>
</comment>
<reference evidence="2 3" key="1">
    <citation type="submission" date="2022-11" db="EMBL/GenBank/DDBJ databases">
        <title>Minimal conservation of predation-associated metabolite biosynthetic gene clusters underscores biosynthetic potential of Myxococcota including descriptions for ten novel species: Archangium lansinium sp. nov., Myxococcus landrumus sp. nov., Nannocystis bai.</title>
        <authorList>
            <person name="Ahearne A."/>
            <person name="Stevens C."/>
            <person name="Dowd S."/>
        </authorList>
    </citation>
    <scope>NUCLEOTIDE SEQUENCE [LARGE SCALE GENOMIC DNA]</scope>
    <source>
        <strain evidence="2 3">BB15-2</strain>
    </source>
</reference>
<evidence type="ECO:0000313" key="3">
    <source>
        <dbReference type="Proteomes" id="UP001221686"/>
    </source>
</evidence>
<feature type="domain" description="CHAT" evidence="1">
    <location>
        <begin position="67"/>
        <end position="268"/>
    </location>
</feature>
<dbReference type="Pfam" id="PF12770">
    <property type="entry name" value="CHAT"/>
    <property type="match status" value="1"/>
</dbReference>
<gene>
    <name evidence="2" type="ORF">POL25_34065</name>
</gene>
<name>A0ABT5EAU0_9BACT</name>
<evidence type="ECO:0000313" key="2">
    <source>
        <dbReference type="EMBL" id="MDC0721982.1"/>
    </source>
</evidence>
<dbReference type="EMBL" id="JAQNDL010000003">
    <property type="protein sequence ID" value="MDC0721982.1"/>
    <property type="molecule type" value="Genomic_DNA"/>
</dbReference>
<dbReference type="InterPro" id="IPR024983">
    <property type="entry name" value="CHAT_dom"/>
</dbReference>
<dbReference type="Proteomes" id="UP001221686">
    <property type="component" value="Unassembled WGS sequence"/>
</dbReference>
<sequence length="294" mass="32415">MSQSIQPLHQFLLDRFTASELRQIVTFHYPDVGPRLPGESMSHAELCMQLCTALDRLGLIDGTLFALLERERPRFRPEIDRLRRHFDAADSGHAASVSTSDQLLVAFVAANPLRLPALRLAEEAKAIEDKLRGTSNRFRFQWSWGAGPDDLLDAVVAASPDVLHFAGHGGKNGALLLQTADGATHPVLPEALASLIAARPRRPRLVVLNCCYSAILANALRPHVDAVVGMRDEVDDDAARQFAVQLYRALAQRDSLTTAFDTARAALQVHNLPADHLPQLSLRNSVDPARYRLF</sequence>
<evidence type="ECO:0000259" key="1">
    <source>
        <dbReference type="Pfam" id="PF12770"/>
    </source>
</evidence>
<protein>
    <submittedName>
        <fullName evidence="2">CHAT domain-containing protein</fullName>
    </submittedName>
</protein>